<evidence type="ECO:0000313" key="2">
    <source>
        <dbReference type="Proteomes" id="UP000298030"/>
    </source>
</evidence>
<evidence type="ECO:0000313" key="1">
    <source>
        <dbReference type="EMBL" id="TEB29369.1"/>
    </source>
</evidence>
<comment type="caution">
    <text evidence="1">The sequence shown here is derived from an EMBL/GenBank/DDBJ whole genome shotgun (WGS) entry which is preliminary data.</text>
</comment>
<proteinExistence type="predicted"/>
<gene>
    <name evidence="1" type="ORF">FA13DRAFT_1711313</name>
</gene>
<dbReference type="AlphaFoldDB" id="A0A4Y7T744"/>
<reference evidence="1 2" key="1">
    <citation type="journal article" date="2019" name="Nat. Ecol. Evol.">
        <title>Megaphylogeny resolves global patterns of mushroom evolution.</title>
        <authorList>
            <person name="Varga T."/>
            <person name="Krizsan K."/>
            <person name="Foldi C."/>
            <person name="Dima B."/>
            <person name="Sanchez-Garcia M."/>
            <person name="Sanchez-Ramirez S."/>
            <person name="Szollosi G.J."/>
            <person name="Szarkandi J.G."/>
            <person name="Papp V."/>
            <person name="Albert L."/>
            <person name="Andreopoulos W."/>
            <person name="Angelini C."/>
            <person name="Antonin V."/>
            <person name="Barry K.W."/>
            <person name="Bougher N.L."/>
            <person name="Buchanan P."/>
            <person name="Buyck B."/>
            <person name="Bense V."/>
            <person name="Catcheside P."/>
            <person name="Chovatia M."/>
            <person name="Cooper J."/>
            <person name="Damon W."/>
            <person name="Desjardin D."/>
            <person name="Finy P."/>
            <person name="Geml J."/>
            <person name="Haridas S."/>
            <person name="Hughes K."/>
            <person name="Justo A."/>
            <person name="Karasinski D."/>
            <person name="Kautmanova I."/>
            <person name="Kiss B."/>
            <person name="Kocsube S."/>
            <person name="Kotiranta H."/>
            <person name="LaButti K.M."/>
            <person name="Lechner B.E."/>
            <person name="Liimatainen K."/>
            <person name="Lipzen A."/>
            <person name="Lukacs Z."/>
            <person name="Mihaltcheva S."/>
            <person name="Morgado L.N."/>
            <person name="Niskanen T."/>
            <person name="Noordeloos M.E."/>
            <person name="Ohm R.A."/>
            <person name="Ortiz-Santana B."/>
            <person name="Ovrebo C."/>
            <person name="Racz N."/>
            <person name="Riley R."/>
            <person name="Savchenko A."/>
            <person name="Shiryaev A."/>
            <person name="Soop K."/>
            <person name="Spirin V."/>
            <person name="Szebenyi C."/>
            <person name="Tomsovsky M."/>
            <person name="Tulloss R.E."/>
            <person name="Uehling J."/>
            <person name="Grigoriev I.V."/>
            <person name="Vagvolgyi C."/>
            <person name="Papp T."/>
            <person name="Martin F.M."/>
            <person name="Miettinen O."/>
            <person name="Hibbett D.S."/>
            <person name="Nagy L.G."/>
        </authorList>
    </citation>
    <scope>NUCLEOTIDE SEQUENCE [LARGE SCALE GENOMIC DNA]</scope>
    <source>
        <strain evidence="1 2">FP101781</strain>
    </source>
</reference>
<accession>A0A4Y7T744</accession>
<dbReference type="EMBL" id="QPFP01000028">
    <property type="protein sequence ID" value="TEB29369.1"/>
    <property type="molecule type" value="Genomic_DNA"/>
</dbReference>
<protein>
    <submittedName>
        <fullName evidence="1">Uncharacterized protein</fullName>
    </submittedName>
</protein>
<organism evidence="1 2">
    <name type="scientific">Coprinellus micaceus</name>
    <name type="common">Glistening ink-cap mushroom</name>
    <name type="synonym">Coprinus micaceus</name>
    <dbReference type="NCBI Taxonomy" id="71717"/>
    <lineage>
        <taxon>Eukaryota</taxon>
        <taxon>Fungi</taxon>
        <taxon>Dikarya</taxon>
        <taxon>Basidiomycota</taxon>
        <taxon>Agaricomycotina</taxon>
        <taxon>Agaricomycetes</taxon>
        <taxon>Agaricomycetidae</taxon>
        <taxon>Agaricales</taxon>
        <taxon>Agaricineae</taxon>
        <taxon>Psathyrellaceae</taxon>
        <taxon>Coprinellus</taxon>
    </lineage>
</organism>
<dbReference type="Proteomes" id="UP000298030">
    <property type="component" value="Unassembled WGS sequence"/>
</dbReference>
<dbReference type="OrthoDB" id="2095648at2759"/>
<keyword evidence="2" id="KW-1185">Reference proteome</keyword>
<sequence length="562" mass="61832">MPPHLSNLTCSQTRSAHPAHFPADLLGEIFQHCREEAAFLSKQLYGYDSGSKEQDITMTVGLCMAVAHVCRSWRGAAFEDPRLWSALAIIFESENSLNIANREQVLFQLDRTKGTSPLRLIIGTRGQLVGSGVKAEYPIEPLPFNFLEGLAPRVTELALAYNRSGACCDEVFNPNHHFGALKRLWLKGARVSADVALNAGFLRSPSLQSIVWGVGTSPPILAAPWTTLTELAFNDAWGVGFHWKTVRKFLAEAAFIERVRIDVCECASEDHHVRNHPGGDGNEDGAAPDRLFTLPRLHHGRLQHAAIRFYGGGNPGVPSLLENTSLPRLRFLAVEASIQTSFDTARIAAWPADSGSHTGLTHWECLFDRLNILALPDILKSMPVLKVFRCIGSYCSDPLETADSTADPFYDPYINNRFLRGVATDVAFDAALSGTPLSRPNFYASTPCPQLQELHVTNAYFTLASIKAFVVARLFGGTRLCEGGSSCEPGSGKIFEETLRNGHNSNERLSGTDALHSLHKVTIEDLFSPPTDDVYALRRLFKHLKEKHGVSVVVQDPEVYPC</sequence>
<name>A0A4Y7T744_COPMI</name>
<dbReference type="Gene3D" id="1.20.1280.50">
    <property type="match status" value="1"/>
</dbReference>